<dbReference type="GO" id="GO:0046872">
    <property type="term" value="F:metal ion binding"/>
    <property type="evidence" value="ECO:0007669"/>
    <property type="project" value="UniProtKB-KW"/>
</dbReference>
<evidence type="ECO:0000313" key="5">
    <source>
        <dbReference type="Proteomes" id="UP000483035"/>
    </source>
</evidence>
<dbReference type="PANTHER" id="PTHR45953">
    <property type="entry name" value="IDURONATE 2-SULFATASE"/>
    <property type="match status" value="1"/>
</dbReference>
<protein>
    <submittedName>
        <fullName evidence="4">Sulfatase-like hydrolase/transferase</fullName>
    </submittedName>
</protein>
<accession>A0A6L9UGE7</accession>
<dbReference type="GO" id="GO:0005737">
    <property type="term" value="C:cytoplasm"/>
    <property type="evidence" value="ECO:0007669"/>
    <property type="project" value="TreeGrafter"/>
</dbReference>
<dbReference type="FunFam" id="3.40.720.10:FF:000062">
    <property type="entry name" value="Probable sulfatase"/>
    <property type="match status" value="1"/>
</dbReference>
<organism evidence="4 5">
    <name type="scientific">Rhizobium lusitanum</name>
    <dbReference type="NCBI Taxonomy" id="293958"/>
    <lineage>
        <taxon>Bacteria</taxon>
        <taxon>Pseudomonadati</taxon>
        <taxon>Pseudomonadota</taxon>
        <taxon>Alphaproteobacteria</taxon>
        <taxon>Hyphomicrobiales</taxon>
        <taxon>Rhizobiaceae</taxon>
        <taxon>Rhizobium/Agrobacterium group</taxon>
        <taxon>Rhizobium</taxon>
    </lineage>
</organism>
<dbReference type="AlphaFoldDB" id="A0A6L9UGE7"/>
<dbReference type="GO" id="GO:0008484">
    <property type="term" value="F:sulfuric ester hydrolase activity"/>
    <property type="evidence" value="ECO:0007669"/>
    <property type="project" value="TreeGrafter"/>
</dbReference>
<evidence type="ECO:0000259" key="3">
    <source>
        <dbReference type="Pfam" id="PF00884"/>
    </source>
</evidence>
<dbReference type="CDD" id="cd16028">
    <property type="entry name" value="PMH"/>
    <property type="match status" value="1"/>
</dbReference>
<dbReference type="SUPFAM" id="SSF53649">
    <property type="entry name" value="Alkaline phosphatase-like"/>
    <property type="match status" value="1"/>
</dbReference>
<dbReference type="EMBL" id="WUEY01000021">
    <property type="protein sequence ID" value="NEI73698.1"/>
    <property type="molecule type" value="Genomic_DNA"/>
</dbReference>
<dbReference type="Proteomes" id="UP000483035">
    <property type="component" value="Unassembled WGS sequence"/>
</dbReference>
<dbReference type="Gene3D" id="3.40.720.10">
    <property type="entry name" value="Alkaline Phosphatase, subunit A"/>
    <property type="match status" value="1"/>
</dbReference>
<dbReference type="InterPro" id="IPR017850">
    <property type="entry name" value="Alkaline_phosphatase_core_sf"/>
</dbReference>
<evidence type="ECO:0000256" key="1">
    <source>
        <dbReference type="ARBA" id="ARBA00022723"/>
    </source>
</evidence>
<feature type="domain" description="Sulfatase N-terminal" evidence="3">
    <location>
        <begin position="5"/>
        <end position="388"/>
    </location>
</feature>
<reference evidence="4 5" key="1">
    <citation type="submission" date="2019-12" db="EMBL/GenBank/DDBJ databases">
        <title>Rhizobium genotypes associated with high levels of biological nitrogen fixation by grain legumes in a temperate-maritime cropping system.</title>
        <authorList>
            <person name="Maluk M."/>
            <person name="Francesc Ferrando Molina F."/>
            <person name="Lopez Del Egido L."/>
            <person name="Lafos M."/>
            <person name="Langarica-Fuentes A."/>
            <person name="Gebre Yohannes G."/>
            <person name="Young M.W."/>
            <person name="Martin P."/>
            <person name="Gantlett R."/>
            <person name="Kenicer G."/>
            <person name="Hawes C."/>
            <person name="Begg G.S."/>
            <person name="Quilliam R.S."/>
            <person name="Squire G.R."/>
            <person name="Poole P.S."/>
            <person name="Young P.W."/>
            <person name="Iannetta P.M."/>
            <person name="James E.K."/>
        </authorList>
    </citation>
    <scope>NUCLEOTIDE SEQUENCE [LARGE SCALE GENOMIC DNA]</scope>
    <source>
        <strain evidence="4 5">JHI1118</strain>
    </source>
</reference>
<dbReference type="RefSeq" id="WP_163992274.1">
    <property type="nucleotide sequence ID" value="NZ_WUEY01000021.1"/>
</dbReference>
<proteinExistence type="predicted"/>
<dbReference type="InterPro" id="IPR000917">
    <property type="entry name" value="Sulfatase_N"/>
</dbReference>
<keyword evidence="4" id="KW-0808">Transferase</keyword>
<comment type="caution">
    <text evidence="4">The sequence shown here is derived from an EMBL/GenBank/DDBJ whole genome shotgun (WGS) entry which is preliminary data.</text>
</comment>
<dbReference type="PANTHER" id="PTHR45953:SF1">
    <property type="entry name" value="IDURONATE 2-SULFATASE"/>
    <property type="match status" value="1"/>
</dbReference>
<keyword evidence="2 4" id="KW-0378">Hydrolase</keyword>
<dbReference type="GO" id="GO:0016740">
    <property type="term" value="F:transferase activity"/>
    <property type="evidence" value="ECO:0007669"/>
    <property type="project" value="UniProtKB-KW"/>
</dbReference>
<name>A0A6L9UGE7_9HYPH</name>
<sequence length="551" mass="62204">MTKKKNVLFIMCDQLRYDYLSCAGHPTLKTPNIDSLAARGVRFANCYVQSTVCGPSRMSAYTGRYVRSHGSTQNGIPLRVGEPTMGDHLRELDVRCALIGKTHMVADQEGMQRLGIDPDSIIGVHVAQCGFEPYERDDGLHPSTDYDADPVYDTYLRDHGFDADNPWEHWANSGEGEDGENLNGWLLAHADKAARIPQEHSETPYMTRRAMRFIEEAESRGQSWCAHLSYIKPHWPYIVPAPYHDMYSAKDVKPAVRAVSERDNPHPVLAAYQRERYSVNFSRDEVRERVVPAYMGLIKQIDDQMGVLFRFLEERGLFENTMIVFTSDHGDYLGDHWLGEKYMFHDVSVKVPLIVYDPSPAADATRGAVMDHLVEMIDMAPTFLDYLGGGAKPHVLEGRSVLSLLRGEKSSSWRRFAVSEYDYSGERARLALALPVGDCRLFMITDGRHKLVTGPGVAPILFDLAADPDELVDLGRDPGKADAIHRLETALERWLQTPANRITVSDTWVTSADEKFPHFDPLIEQGVLIGYWDEAELAGQYAARERWLAKR</sequence>
<evidence type="ECO:0000256" key="2">
    <source>
        <dbReference type="ARBA" id="ARBA00022801"/>
    </source>
</evidence>
<dbReference type="Pfam" id="PF00884">
    <property type="entry name" value="Sulfatase"/>
    <property type="match status" value="1"/>
</dbReference>
<evidence type="ECO:0000313" key="4">
    <source>
        <dbReference type="EMBL" id="NEI73698.1"/>
    </source>
</evidence>
<keyword evidence="1" id="KW-0479">Metal-binding</keyword>
<gene>
    <name evidence="4" type="ORF">GR212_29530</name>
</gene>